<gene>
    <name evidence="1" type="ORF">Aargi30884_13190</name>
</gene>
<sequence>METSYIPYQSIKCSICGNPMRLFFNNNALQLFFGCSNYKNHVNNKETFDVNEGLDKIKYCNYLI</sequence>
<evidence type="ECO:0008006" key="3">
    <source>
        <dbReference type="Google" id="ProtNLM"/>
    </source>
</evidence>
<protein>
    <recommendedName>
        <fullName evidence="3">Recombinase zinc beta ribbon domain-containing protein</fullName>
    </recommendedName>
</protein>
<dbReference type="EMBL" id="AP019695">
    <property type="protein sequence ID" value="BBK22416.1"/>
    <property type="molecule type" value="Genomic_DNA"/>
</dbReference>
<dbReference type="Proteomes" id="UP000464754">
    <property type="component" value="Chromosome"/>
</dbReference>
<dbReference type="AlphaFoldDB" id="A0A6N4TGU2"/>
<proteinExistence type="predicted"/>
<reference evidence="2" key="1">
    <citation type="submission" date="2019-05" db="EMBL/GenBank/DDBJ databases">
        <title>Complete genome sequencing of Absiella argi strain JCM 30884.</title>
        <authorList>
            <person name="Sakamoto M."/>
            <person name="Murakami T."/>
            <person name="Mori H."/>
        </authorList>
    </citation>
    <scope>NUCLEOTIDE SEQUENCE [LARGE SCALE GENOMIC DNA]</scope>
    <source>
        <strain evidence="2">JCM 30884</strain>
    </source>
</reference>
<name>A0A6N4TGU2_9FIRM</name>
<dbReference type="KEGG" id="aarg:Aargi30884_13190"/>
<evidence type="ECO:0000313" key="1">
    <source>
        <dbReference type="EMBL" id="BBK22416.1"/>
    </source>
</evidence>
<keyword evidence="2" id="KW-1185">Reference proteome</keyword>
<organism evidence="1 2">
    <name type="scientific">Amedibacterium intestinale</name>
    <dbReference type="NCBI Taxonomy" id="2583452"/>
    <lineage>
        <taxon>Bacteria</taxon>
        <taxon>Bacillati</taxon>
        <taxon>Bacillota</taxon>
        <taxon>Erysipelotrichia</taxon>
        <taxon>Erysipelotrichales</taxon>
        <taxon>Erysipelotrichaceae</taxon>
        <taxon>Amedibacterium</taxon>
    </lineage>
</organism>
<evidence type="ECO:0000313" key="2">
    <source>
        <dbReference type="Proteomes" id="UP000464754"/>
    </source>
</evidence>
<accession>A0A6N4TGU2</accession>